<dbReference type="RefSeq" id="WP_123575132.1">
    <property type="nucleotide sequence ID" value="NZ_RKHG01000001.1"/>
</dbReference>
<sequence length="201" mass="21345">MTDTLWTADARNQLAERAQAAAAALQAHAQALLAISDEDSYDLEDAMRQDAELRTALLGYDDAAFDYSGSFPICLTDEDDEGDELPEEGGFEEVTALNASSRDTTAPDGQDGEPGFVSLVIRADLVVVDPKALADAVAAQRGQASADIAGNVDAVVEDILAHELVQVPGLQELRKAVFPLVTDELEAQESFEADPLGLLVE</sequence>
<dbReference type="Proteomes" id="UP000275749">
    <property type="component" value="Unassembled WGS sequence"/>
</dbReference>
<evidence type="ECO:0000313" key="1">
    <source>
        <dbReference type="EMBL" id="ROR53797.1"/>
    </source>
</evidence>
<accession>A0A3N1ZTQ0</accession>
<name>A0A3N1ZTQ0_9ACTN</name>
<evidence type="ECO:0000313" key="2">
    <source>
        <dbReference type="Proteomes" id="UP000275749"/>
    </source>
</evidence>
<dbReference type="AlphaFoldDB" id="A0A3N1ZTQ0"/>
<reference evidence="1 2" key="1">
    <citation type="submission" date="2018-11" db="EMBL/GenBank/DDBJ databases">
        <title>Sequencing the genomes of 1000 actinobacteria strains.</title>
        <authorList>
            <person name="Klenk H.-P."/>
        </authorList>
    </citation>
    <scope>NUCLEOTIDE SEQUENCE [LARGE SCALE GENOMIC DNA]</scope>
    <source>
        <strain evidence="1 2">DSM 10546</strain>
    </source>
</reference>
<proteinExistence type="predicted"/>
<dbReference type="EMBL" id="RKHG01000001">
    <property type="protein sequence ID" value="ROR53797.1"/>
    <property type="molecule type" value="Genomic_DNA"/>
</dbReference>
<gene>
    <name evidence="1" type="ORF">EDD41_0970</name>
</gene>
<comment type="caution">
    <text evidence="1">The sequence shown here is derived from an EMBL/GenBank/DDBJ whole genome shotgun (WGS) entry which is preliminary data.</text>
</comment>
<organism evidence="1 2">
    <name type="scientific">Luteococcus japonicus</name>
    <dbReference type="NCBI Taxonomy" id="33984"/>
    <lineage>
        <taxon>Bacteria</taxon>
        <taxon>Bacillati</taxon>
        <taxon>Actinomycetota</taxon>
        <taxon>Actinomycetes</taxon>
        <taxon>Propionibacteriales</taxon>
        <taxon>Propionibacteriaceae</taxon>
        <taxon>Luteococcus</taxon>
    </lineage>
</organism>
<protein>
    <submittedName>
        <fullName evidence="1">Uncharacterized protein</fullName>
    </submittedName>
</protein>